<dbReference type="InterPro" id="IPR002639">
    <property type="entry name" value="UreF"/>
</dbReference>
<comment type="subcellular location">
    <subcellularLocation>
        <location evidence="3">Cytoplasm</location>
    </subcellularLocation>
</comment>
<dbReference type="EMBL" id="FNEK01000018">
    <property type="protein sequence ID" value="SDJ49725.1"/>
    <property type="molecule type" value="Genomic_DNA"/>
</dbReference>
<reference evidence="4 5" key="1">
    <citation type="submission" date="2016-10" db="EMBL/GenBank/DDBJ databases">
        <authorList>
            <person name="de Groot N.N."/>
        </authorList>
    </citation>
    <scope>NUCLEOTIDE SEQUENCE [LARGE SCALE GENOMIC DNA]</scope>
    <source>
        <strain evidence="4 5">DSM 25294</strain>
    </source>
</reference>
<dbReference type="Proteomes" id="UP000199382">
    <property type="component" value="Unassembled WGS sequence"/>
</dbReference>
<dbReference type="PANTHER" id="PTHR33620:SF1">
    <property type="entry name" value="UREASE ACCESSORY PROTEIN F"/>
    <property type="match status" value="1"/>
</dbReference>
<dbReference type="HAMAP" id="MF_01385">
    <property type="entry name" value="UreF"/>
    <property type="match status" value="1"/>
</dbReference>
<keyword evidence="2 3" id="KW-0143">Chaperone</keyword>
<comment type="subunit">
    <text evidence="3">UreD, UreF and UreG form a complex that acts as a GTP-hydrolysis-dependent molecular chaperone, activating the urease apoprotein by helping to assemble the nickel containing metallocenter of UreC. The UreE protein probably delivers the nickel.</text>
</comment>
<comment type="function">
    <text evidence="3">Required for maturation of urease via the functional incorporation of the urease nickel metallocenter.</text>
</comment>
<keyword evidence="5" id="KW-1185">Reference proteome</keyword>
<proteinExistence type="inferred from homology"/>
<comment type="similarity">
    <text evidence="3">Belongs to the UreF family.</text>
</comment>
<evidence type="ECO:0000313" key="4">
    <source>
        <dbReference type="EMBL" id="SDJ49725.1"/>
    </source>
</evidence>
<dbReference type="GO" id="GO:0016151">
    <property type="term" value="F:nickel cation binding"/>
    <property type="evidence" value="ECO:0007669"/>
    <property type="project" value="UniProtKB-UniRule"/>
</dbReference>
<dbReference type="InterPro" id="IPR038277">
    <property type="entry name" value="UreF_sf"/>
</dbReference>
<sequence length="220" mass="22931">MGMTGTTIMSTEAILELTQWLSPAFPLGAFAYSHGLEAAIEAGQVSDAQALEAWLGSVLQHGAGRSDAILLCHAMRGTPAAGDLAALAEALSASRERWMETREQGAAFVRTVNALKGTDRPEQPLPVAVGVAAANLGLGPEQVAALYLHAFVSNLVSVGVRFVPLGQTAGQGVLARLKPKIVELAEIAAKASLDEIGGAAFGADMAAMRHEEMEVRLFKS</sequence>
<evidence type="ECO:0000256" key="3">
    <source>
        <dbReference type="HAMAP-Rule" id="MF_01385"/>
    </source>
</evidence>
<name>A0A1G8U970_9RHOB</name>
<protein>
    <recommendedName>
        <fullName evidence="3">Urease accessory protein UreF</fullName>
    </recommendedName>
</protein>
<dbReference type="Pfam" id="PF01730">
    <property type="entry name" value="UreF"/>
    <property type="match status" value="1"/>
</dbReference>
<dbReference type="PIRSF" id="PIRSF009467">
    <property type="entry name" value="Ureas_acces_UreF"/>
    <property type="match status" value="1"/>
</dbReference>
<organism evidence="4 5">
    <name type="scientific">Aliiruegeria lutimaris</name>
    <dbReference type="NCBI Taxonomy" id="571298"/>
    <lineage>
        <taxon>Bacteria</taxon>
        <taxon>Pseudomonadati</taxon>
        <taxon>Pseudomonadota</taxon>
        <taxon>Alphaproteobacteria</taxon>
        <taxon>Rhodobacterales</taxon>
        <taxon>Roseobacteraceae</taxon>
        <taxon>Aliiruegeria</taxon>
    </lineage>
</organism>
<keyword evidence="3" id="KW-0963">Cytoplasm</keyword>
<dbReference type="AlphaFoldDB" id="A0A1G8U970"/>
<dbReference type="GO" id="GO:0005737">
    <property type="term" value="C:cytoplasm"/>
    <property type="evidence" value="ECO:0007669"/>
    <property type="project" value="UniProtKB-SubCell"/>
</dbReference>
<keyword evidence="1 3" id="KW-0996">Nickel insertion</keyword>
<dbReference type="PANTHER" id="PTHR33620">
    <property type="entry name" value="UREASE ACCESSORY PROTEIN F"/>
    <property type="match status" value="1"/>
</dbReference>
<gene>
    <name evidence="3" type="primary">ureF</name>
    <name evidence="4" type="ORF">SAMN04488026_101875</name>
</gene>
<dbReference type="Gene3D" id="1.10.4190.10">
    <property type="entry name" value="Urease accessory protein UreF"/>
    <property type="match status" value="1"/>
</dbReference>
<dbReference type="STRING" id="571298.SAMN04488026_101875"/>
<accession>A0A1G8U970</accession>
<evidence type="ECO:0000313" key="5">
    <source>
        <dbReference type="Proteomes" id="UP000199382"/>
    </source>
</evidence>
<evidence type="ECO:0000256" key="1">
    <source>
        <dbReference type="ARBA" id="ARBA00022988"/>
    </source>
</evidence>
<evidence type="ECO:0000256" key="2">
    <source>
        <dbReference type="ARBA" id="ARBA00023186"/>
    </source>
</evidence>